<feature type="signal peptide" evidence="1">
    <location>
        <begin position="1"/>
        <end position="25"/>
    </location>
</feature>
<dbReference type="WBParaSite" id="GPLIN_001557300">
    <property type="protein sequence ID" value="GPLIN_001557300"/>
    <property type="gene ID" value="GPLIN_001557300"/>
</dbReference>
<keyword evidence="2" id="KW-1185">Reference proteome</keyword>
<evidence type="ECO:0000313" key="3">
    <source>
        <dbReference type="WBParaSite" id="GPLIN_001557300"/>
    </source>
</evidence>
<dbReference type="AlphaFoldDB" id="A0A183CRR5"/>
<feature type="chain" id="PRO_5008147910" evidence="1">
    <location>
        <begin position="26"/>
        <end position="135"/>
    </location>
</feature>
<dbReference type="Proteomes" id="UP000050741">
    <property type="component" value="Unassembled WGS sequence"/>
</dbReference>
<reference evidence="2" key="2">
    <citation type="submission" date="2014-05" db="EMBL/GenBank/DDBJ databases">
        <title>The genome and life-stage specific transcriptomes of Globodera pallida elucidate key aspects of plant parasitism by a cyst nematode.</title>
        <authorList>
            <person name="Cotton J.A."/>
            <person name="Lilley C.J."/>
            <person name="Jones L.M."/>
            <person name="Kikuchi T."/>
            <person name="Reid A.J."/>
            <person name="Thorpe P."/>
            <person name="Tsai I.J."/>
            <person name="Beasley H."/>
            <person name="Blok V."/>
            <person name="Cock P.J.A."/>
            <person name="Van den Akker S.E."/>
            <person name="Holroyd N."/>
            <person name="Hunt M."/>
            <person name="Mantelin S."/>
            <person name="Naghra H."/>
            <person name="Pain A."/>
            <person name="Palomares-Rius J.E."/>
            <person name="Zarowiecki M."/>
            <person name="Berriman M."/>
            <person name="Jones J.T."/>
            <person name="Urwin P.E."/>
        </authorList>
    </citation>
    <scope>NUCLEOTIDE SEQUENCE [LARGE SCALE GENOMIC DNA]</scope>
    <source>
        <strain evidence="2">Lindley</strain>
    </source>
</reference>
<organism evidence="2 3">
    <name type="scientific">Globodera pallida</name>
    <name type="common">Potato cyst nematode worm</name>
    <name type="synonym">Heterodera pallida</name>
    <dbReference type="NCBI Taxonomy" id="36090"/>
    <lineage>
        <taxon>Eukaryota</taxon>
        <taxon>Metazoa</taxon>
        <taxon>Ecdysozoa</taxon>
        <taxon>Nematoda</taxon>
        <taxon>Chromadorea</taxon>
        <taxon>Rhabditida</taxon>
        <taxon>Tylenchina</taxon>
        <taxon>Tylenchomorpha</taxon>
        <taxon>Tylenchoidea</taxon>
        <taxon>Heteroderidae</taxon>
        <taxon>Heteroderinae</taxon>
        <taxon>Globodera</taxon>
    </lineage>
</organism>
<protein>
    <submittedName>
        <fullName evidence="3">Secreted protein</fullName>
    </submittedName>
</protein>
<keyword evidence="1" id="KW-0732">Signal</keyword>
<sequence>MCRPGVVFVLLAILGLFACCAGAGGRNTTKNKRVSKPPPEYLLQGRTLKTDFAKLYSNIQGKGHQPTLISHNSIFHLVHLHQQRIRRRLAVRNSRSRSQEALSTNWWAPEQNPYTAYSPTIRRMALLMGLFGPKK</sequence>
<accession>A0A183CRR5</accession>
<evidence type="ECO:0000313" key="2">
    <source>
        <dbReference type="Proteomes" id="UP000050741"/>
    </source>
</evidence>
<name>A0A183CRR5_GLOPA</name>
<proteinExistence type="predicted"/>
<reference evidence="3" key="3">
    <citation type="submission" date="2016-06" db="UniProtKB">
        <authorList>
            <consortium name="WormBaseParasite"/>
        </authorList>
    </citation>
    <scope>IDENTIFICATION</scope>
</reference>
<evidence type="ECO:0000256" key="1">
    <source>
        <dbReference type="SAM" id="SignalP"/>
    </source>
</evidence>
<dbReference type="PROSITE" id="PS51257">
    <property type="entry name" value="PROKAR_LIPOPROTEIN"/>
    <property type="match status" value="1"/>
</dbReference>
<reference evidence="2" key="1">
    <citation type="submission" date="2013-12" db="EMBL/GenBank/DDBJ databases">
        <authorList>
            <person name="Aslett M."/>
        </authorList>
    </citation>
    <scope>NUCLEOTIDE SEQUENCE [LARGE SCALE GENOMIC DNA]</scope>
    <source>
        <strain evidence="2">Lindley</strain>
    </source>
</reference>